<dbReference type="SUPFAM" id="SSF51905">
    <property type="entry name" value="FAD/NAD(P)-binding domain"/>
    <property type="match status" value="1"/>
</dbReference>
<dbReference type="NCBIfam" id="NF003608">
    <property type="entry name" value="PRK05257.2-4"/>
    <property type="match status" value="1"/>
</dbReference>
<dbReference type="AlphaFoldDB" id="A0A0B7IWX9"/>
<dbReference type="EC" id="1.1.5.4" evidence="9"/>
<dbReference type="KEGG" id="mbac:BN1209_0527"/>
<dbReference type="InterPro" id="IPR006231">
    <property type="entry name" value="MQO"/>
</dbReference>
<evidence type="ECO:0000256" key="1">
    <source>
        <dbReference type="ARBA" id="ARBA00001139"/>
    </source>
</evidence>
<dbReference type="NCBIfam" id="NF003605">
    <property type="entry name" value="PRK05257.1-4"/>
    <property type="match status" value="1"/>
</dbReference>
<evidence type="ECO:0000313" key="11">
    <source>
        <dbReference type="Proteomes" id="UP000056322"/>
    </source>
</evidence>
<evidence type="ECO:0000256" key="5">
    <source>
        <dbReference type="ARBA" id="ARBA00022532"/>
    </source>
</evidence>
<dbReference type="GO" id="GO:0047545">
    <property type="term" value="F:(S)-2-hydroxyglutarate dehydrogenase activity"/>
    <property type="evidence" value="ECO:0007669"/>
    <property type="project" value="TreeGrafter"/>
</dbReference>
<comment type="catalytic activity">
    <reaction evidence="1 9">
        <text>(S)-malate + a quinone = a quinol + oxaloacetate</text>
        <dbReference type="Rhea" id="RHEA:46012"/>
        <dbReference type="ChEBI" id="CHEBI:15589"/>
        <dbReference type="ChEBI" id="CHEBI:16452"/>
        <dbReference type="ChEBI" id="CHEBI:24646"/>
        <dbReference type="ChEBI" id="CHEBI:132124"/>
        <dbReference type="EC" id="1.1.5.4"/>
    </reaction>
</comment>
<evidence type="ECO:0000256" key="4">
    <source>
        <dbReference type="ARBA" id="ARBA00006389"/>
    </source>
</evidence>
<dbReference type="NCBIfam" id="NF003611">
    <property type="entry name" value="PRK05257.3-2"/>
    <property type="match status" value="1"/>
</dbReference>
<dbReference type="OrthoDB" id="9763983at2"/>
<keyword evidence="5 9" id="KW-0816">Tricarboxylic acid cycle</keyword>
<dbReference type="Pfam" id="PF06039">
    <property type="entry name" value="Mqo"/>
    <property type="match status" value="1"/>
</dbReference>
<keyword evidence="8 9" id="KW-0560">Oxidoreductase</keyword>
<dbReference type="NCBIfam" id="NF003606">
    <property type="entry name" value="PRK05257.2-1"/>
    <property type="match status" value="1"/>
</dbReference>
<evidence type="ECO:0000256" key="3">
    <source>
        <dbReference type="ARBA" id="ARBA00005012"/>
    </source>
</evidence>
<dbReference type="EMBL" id="LN794158">
    <property type="protein sequence ID" value="CEN55572.1"/>
    <property type="molecule type" value="Genomic_DNA"/>
</dbReference>
<sequence>MSNQQVDVLLVGAGVMSATLAAMLKELDPNLSINIVERLPKIAGESSDGWNNAGTGHAGYCELNYTPQNADGSVAINRALNINAAFEESLQFWSYLVEQNILKAKDFINPTPHLSFVWGQDNVAFLKKRFDGLSQHPLFQDMEYSEDVSKLKQWMPLIMEGRDNQAVAATRIDYGTDVDFGALTRGLISHLQKQNDFELKLSHSVRRLKQDKRGIWHVGVHDLNNKKSHTIKAKFVFLGAGGGALPLLQKSRIPESKGYGGFPVSGLWLVCKNPDIIKEHNAKVYGKAAIGAPPMSVPHLDTRIIDGEPALLFGPYAGFTTKFLKKGSLLDLVKSFKLNNMKSMTWAGLRNMDLTRYLIGEVFQSPAKRLDALKQYFPNAKTEDWHLATAGQRVQIIKNCHKKGGKLEFGTEIVTAKDGSIAALLGASPGASTSVQAMTEVIKRCFSDRVQTQEWKAKMRTMVPSYGQSLIDDAELLKEVRKRTLATLDLKK</sequence>
<evidence type="ECO:0000256" key="2">
    <source>
        <dbReference type="ARBA" id="ARBA00001974"/>
    </source>
</evidence>
<proteinExistence type="inferred from homology"/>
<dbReference type="NCBIfam" id="NF003613">
    <property type="entry name" value="PRK05257.3-4"/>
    <property type="match status" value="1"/>
</dbReference>
<dbReference type="STRING" id="1581680.BN1209_0527"/>
<dbReference type="PANTHER" id="PTHR43104:SF2">
    <property type="entry name" value="L-2-HYDROXYGLUTARATE DEHYDROGENASE, MITOCHONDRIAL"/>
    <property type="match status" value="1"/>
</dbReference>
<dbReference type="NCBIfam" id="NF003603">
    <property type="entry name" value="PRK05257.1-1"/>
    <property type="match status" value="1"/>
</dbReference>
<evidence type="ECO:0000256" key="6">
    <source>
        <dbReference type="ARBA" id="ARBA00022630"/>
    </source>
</evidence>
<evidence type="ECO:0000256" key="9">
    <source>
        <dbReference type="HAMAP-Rule" id="MF_00212"/>
    </source>
</evidence>
<accession>A0A0B7IWX9</accession>
<dbReference type="InterPro" id="IPR036188">
    <property type="entry name" value="FAD/NAD-bd_sf"/>
</dbReference>
<reference evidence="11" key="1">
    <citation type="submission" date="2014-12" db="EMBL/GenBank/DDBJ databases">
        <authorList>
            <person name="Salcher M.M."/>
        </authorList>
    </citation>
    <scope>NUCLEOTIDE SEQUENCE [LARGE SCALE GENOMIC DNA]</scope>
    <source>
        <strain evidence="11">MMS-10A-171</strain>
    </source>
</reference>
<evidence type="ECO:0000313" key="10">
    <source>
        <dbReference type="EMBL" id="CEN55572.1"/>
    </source>
</evidence>
<keyword evidence="6 9" id="KW-0285">Flavoprotein</keyword>
<name>A0A0B7IWX9_9PROT</name>
<dbReference type="NCBIfam" id="TIGR01320">
    <property type="entry name" value="mal_quin_oxido"/>
    <property type="match status" value="1"/>
</dbReference>
<organism evidence="10 11">
    <name type="scientific">Candidatus Methylopumilus turicensis</name>
    <dbReference type="NCBI Taxonomy" id="1581680"/>
    <lineage>
        <taxon>Bacteria</taxon>
        <taxon>Pseudomonadati</taxon>
        <taxon>Pseudomonadota</taxon>
        <taxon>Betaproteobacteria</taxon>
        <taxon>Nitrosomonadales</taxon>
        <taxon>Methylophilaceae</taxon>
        <taxon>Candidatus Methylopumilus</taxon>
    </lineage>
</organism>
<dbReference type="PANTHER" id="PTHR43104">
    <property type="entry name" value="L-2-HYDROXYGLUTARATE DEHYDROGENASE, MITOCHONDRIAL"/>
    <property type="match status" value="1"/>
</dbReference>
<dbReference type="GO" id="GO:0006099">
    <property type="term" value="P:tricarboxylic acid cycle"/>
    <property type="evidence" value="ECO:0007669"/>
    <property type="project" value="UniProtKB-UniRule"/>
</dbReference>
<gene>
    <name evidence="9 10" type="primary">mqo</name>
    <name evidence="10" type="ORF">BN1209_0527</name>
</gene>
<dbReference type="Gene3D" id="3.50.50.60">
    <property type="entry name" value="FAD/NAD(P)-binding domain"/>
    <property type="match status" value="1"/>
</dbReference>
<dbReference type="Proteomes" id="UP000056322">
    <property type="component" value="Chromosome 1"/>
</dbReference>
<keyword evidence="11" id="KW-1185">Reference proteome</keyword>
<dbReference type="HAMAP" id="MF_00212">
    <property type="entry name" value="MQO"/>
    <property type="match status" value="1"/>
</dbReference>
<dbReference type="GO" id="GO:0008924">
    <property type="term" value="F:L-malate dehydrogenase (quinone) activity"/>
    <property type="evidence" value="ECO:0007669"/>
    <property type="project" value="UniProtKB-UniRule"/>
</dbReference>
<evidence type="ECO:0000256" key="8">
    <source>
        <dbReference type="ARBA" id="ARBA00023002"/>
    </source>
</evidence>
<dbReference type="UniPathway" id="UPA00223">
    <property type="reaction ID" value="UER01008"/>
</dbReference>
<comment type="cofactor">
    <cofactor evidence="2 9">
        <name>FAD</name>
        <dbReference type="ChEBI" id="CHEBI:57692"/>
    </cofactor>
</comment>
<dbReference type="NCBIfam" id="NF009875">
    <property type="entry name" value="PRK13339.1"/>
    <property type="match status" value="1"/>
</dbReference>
<evidence type="ECO:0000256" key="7">
    <source>
        <dbReference type="ARBA" id="ARBA00022827"/>
    </source>
</evidence>
<comment type="pathway">
    <text evidence="3 9">Carbohydrate metabolism; tricarboxylic acid cycle; oxaloacetate from (S)-malate (quinone route): step 1/1.</text>
</comment>
<comment type="similarity">
    <text evidence="4 9">Belongs to the MQO family.</text>
</comment>
<keyword evidence="7 9" id="KW-0274">FAD</keyword>
<protein>
    <recommendedName>
        <fullName evidence="9">Probable malate:quinone oxidoreductase</fullName>
        <ecNumber evidence="9">1.1.5.4</ecNumber>
    </recommendedName>
    <alternativeName>
        <fullName evidence="9">MQO</fullName>
    </alternativeName>
    <alternativeName>
        <fullName evidence="9">Malate dehydrogenase [quinone]</fullName>
    </alternativeName>
</protein>
<dbReference type="HOGENOM" id="CLU_028151_0_0_4"/>